<organism evidence="3 4">
    <name type="scientific">Bugula neritina</name>
    <name type="common">Brown bryozoan</name>
    <name type="synonym">Sertularia neritina</name>
    <dbReference type="NCBI Taxonomy" id="10212"/>
    <lineage>
        <taxon>Eukaryota</taxon>
        <taxon>Metazoa</taxon>
        <taxon>Spiralia</taxon>
        <taxon>Lophotrochozoa</taxon>
        <taxon>Bryozoa</taxon>
        <taxon>Gymnolaemata</taxon>
        <taxon>Cheilostomatida</taxon>
        <taxon>Flustrina</taxon>
        <taxon>Buguloidea</taxon>
        <taxon>Bugulidae</taxon>
        <taxon>Bugula</taxon>
    </lineage>
</organism>
<feature type="region of interest" description="Disordered" evidence="2">
    <location>
        <begin position="228"/>
        <end position="275"/>
    </location>
</feature>
<evidence type="ECO:0000256" key="1">
    <source>
        <dbReference type="SAM" id="Coils"/>
    </source>
</evidence>
<gene>
    <name evidence="3" type="ORF">EB796_009634</name>
</gene>
<name>A0A7J7K3A0_BUGNE</name>
<evidence type="ECO:0000313" key="3">
    <source>
        <dbReference type="EMBL" id="KAF6032068.1"/>
    </source>
</evidence>
<sequence length="605" mass="67634">MAFPYANRDYSLYSSTTDEASVGRAHHDLDKCAQILNEVLDNGAGILEGVMKRKSESPGKEVPHILHHKKLRQTNRLLPTDHDGGNIASSTPQQTTLTRRRSASTNSVSTSSLRSSKQKRCRSLSEQRSTSACSRNRFRENRSLSAQGSRLSSRTGILNSVNSALANQSAVSSEADTLTGVHLDNSSQFGIPPVFNAAERRTQSKHSRARSRQTNLLLRRSNLGWLKPHATISTQTEDKENTQKSSAKKSVRKLDRNSLTENKCKQRVSRDRVTAPSITDGRKSVENVKLSSLRTSQKEHDVDELLQAYLPLADKLPSAHTKDEKNVSQKEVSEELVSTRLADANTSSQEIGDLLVERLRASTNIQDRAALHSEIQLLSYEMSAFLRKIARRNGTNVDQLLLPFQRESRELKEEVKQLKTQLANIRSNSDKVGDKQLSCDLSLKVISAETRNTKLSNQLADVMAELSQEKLKVNQLTADLAKCTKTGSGSSKQMNTNNNGRWENKPENLAELVSASLTRARLAKTDEPIQKPKLHEEPLDAADKQLLDSKCGVTQYFQKYHSTTGSSPLGKLQRHFNPTLSLMLMRRMIWKGVFSHPMSIRLQHR</sequence>
<feature type="compositionally biased region" description="Basic and acidic residues" evidence="2">
    <location>
        <begin position="52"/>
        <end position="64"/>
    </location>
</feature>
<feature type="region of interest" description="Disordered" evidence="2">
    <location>
        <begin position="484"/>
        <end position="504"/>
    </location>
</feature>
<keyword evidence="1" id="KW-0175">Coiled coil</keyword>
<feature type="compositionally biased region" description="Basic and acidic residues" evidence="2">
    <location>
        <begin position="252"/>
        <end position="273"/>
    </location>
</feature>
<keyword evidence="4" id="KW-1185">Reference proteome</keyword>
<proteinExistence type="predicted"/>
<feature type="compositionally biased region" description="Polar residues" evidence="2">
    <location>
        <begin position="485"/>
        <end position="501"/>
    </location>
</feature>
<evidence type="ECO:0000313" key="4">
    <source>
        <dbReference type="Proteomes" id="UP000593567"/>
    </source>
</evidence>
<dbReference type="AlphaFoldDB" id="A0A7J7K3A0"/>
<dbReference type="Proteomes" id="UP000593567">
    <property type="component" value="Unassembled WGS sequence"/>
</dbReference>
<feature type="coiled-coil region" evidence="1">
    <location>
        <begin position="452"/>
        <end position="479"/>
    </location>
</feature>
<comment type="caution">
    <text evidence="3">The sequence shown here is derived from an EMBL/GenBank/DDBJ whole genome shotgun (WGS) entry which is preliminary data.</text>
</comment>
<feature type="region of interest" description="Disordered" evidence="2">
    <location>
        <begin position="52"/>
        <end position="153"/>
    </location>
</feature>
<accession>A0A7J7K3A0</accession>
<feature type="compositionally biased region" description="Polar residues" evidence="2">
    <location>
        <begin position="124"/>
        <end position="134"/>
    </location>
</feature>
<feature type="compositionally biased region" description="Polar residues" evidence="2">
    <location>
        <begin position="143"/>
        <end position="153"/>
    </location>
</feature>
<protein>
    <submittedName>
        <fullName evidence="3">Uncharacterized protein</fullName>
    </submittedName>
</protein>
<feature type="compositionally biased region" description="Low complexity" evidence="2">
    <location>
        <begin position="103"/>
        <end position="115"/>
    </location>
</feature>
<feature type="compositionally biased region" description="Polar residues" evidence="2">
    <location>
        <begin position="87"/>
        <end position="97"/>
    </location>
</feature>
<reference evidence="3" key="1">
    <citation type="submission" date="2020-06" db="EMBL/GenBank/DDBJ databases">
        <title>Draft genome of Bugula neritina, a colonial animal packing powerful symbionts and potential medicines.</title>
        <authorList>
            <person name="Rayko M."/>
        </authorList>
    </citation>
    <scope>NUCLEOTIDE SEQUENCE [LARGE SCALE GENOMIC DNA]</scope>
    <source>
        <strain evidence="3">Kwan_BN1</strain>
    </source>
</reference>
<dbReference type="EMBL" id="VXIV02001537">
    <property type="protein sequence ID" value="KAF6032068.1"/>
    <property type="molecule type" value="Genomic_DNA"/>
</dbReference>
<evidence type="ECO:0000256" key="2">
    <source>
        <dbReference type="SAM" id="MobiDB-lite"/>
    </source>
</evidence>